<keyword evidence="1" id="KW-0547">Nucleotide-binding</keyword>
<dbReference type="GO" id="GO:0005524">
    <property type="term" value="F:ATP binding"/>
    <property type="evidence" value="ECO:0007669"/>
    <property type="project" value="UniProtKB-KW"/>
</dbReference>
<dbReference type="PROSITE" id="PS50045">
    <property type="entry name" value="SIGMA54_INTERACT_4"/>
    <property type="match status" value="1"/>
</dbReference>
<keyword evidence="2" id="KW-0067">ATP-binding</keyword>
<sequence>MGYRFTNSQIYEQVIETLRERVIIVDADLTFVYMNKAAEHIGLNPENVIGKSLFSVFPNLSKSNSTILKVLESGQSIIDNVQTFITYRGERKTTLTSTYPIYEDNVIVGVFEVFEDVSALHDTSERLVHLQQQQSESQNKKNPYKISSTDHFIGATPEIQQLKEKIPVYGKSTSPIFLYGETGTGKELVVQAIKNSSMEKNAPFIAQNCAAIPESLLEGILFGTVKGSFTGAEDRPGLFELADGGLLFLDEINSMPLSLQGKLLRVLQDKKVRRVGGSKEISVSFRLIAATNVPPKELLHKKELRADLYYRLNVLYLELPPLRNRKSDIPLLVDHFINLYNDEMQKSVIKVDEEVMNYFYNYNWPGNIRELRNMIERAMNLTTSSIIQKEDIQVDEIVSLPPQTTSKDYVKNDRNTTLQDEVRKLEIDLITKQLSTTNGNISKAARNLDIPQQTLSNKIKKYNLNSEVYKQKMKNLPRNE</sequence>
<accession>A0A6I4ZXJ7</accession>
<dbReference type="Pfam" id="PF02954">
    <property type="entry name" value="HTH_8"/>
    <property type="match status" value="1"/>
</dbReference>
<gene>
    <name evidence="6" type="ORF">GLW05_09560</name>
</gene>
<dbReference type="InterPro" id="IPR058031">
    <property type="entry name" value="AAA_lid_NorR"/>
</dbReference>
<keyword evidence="4" id="KW-0804">Transcription</keyword>
<proteinExistence type="predicted"/>
<dbReference type="Gene3D" id="1.10.8.60">
    <property type="match status" value="1"/>
</dbReference>
<dbReference type="Pfam" id="PF08448">
    <property type="entry name" value="PAS_4"/>
    <property type="match status" value="1"/>
</dbReference>
<dbReference type="InterPro" id="IPR025662">
    <property type="entry name" value="Sigma_54_int_dom_ATP-bd_1"/>
</dbReference>
<dbReference type="EMBL" id="WMEQ01000006">
    <property type="protein sequence ID" value="MYL33844.1"/>
    <property type="molecule type" value="Genomic_DNA"/>
</dbReference>
<dbReference type="GO" id="GO:0043565">
    <property type="term" value="F:sequence-specific DNA binding"/>
    <property type="evidence" value="ECO:0007669"/>
    <property type="project" value="InterPro"/>
</dbReference>
<dbReference type="SUPFAM" id="SSF52540">
    <property type="entry name" value="P-loop containing nucleoside triphosphate hydrolases"/>
    <property type="match status" value="1"/>
</dbReference>
<dbReference type="GO" id="GO:0006355">
    <property type="term" value="P:regulation of DNA-templated transcription"/>
    <property type="evidence" value="ECO:0007669"/>
    <property type="project" value="InterPro"/>
</dbReference>
<dbReference type="Proteomes" id="UP000468638">
    <property type="component" value="Unassembled WGS sequence"/>
</dbReference>
<protein>
    <submittedName>
        <fullName evidence="6">PAS domain S-box protein</fullName>
    </submittedName>
</protein>
<dbReference type="Gene3D" id="3.40.50.300">
    <property type="entry name" value="P-loop containing nucleotide triphosphate hydrolases"/>
    <property type="match status" value="1"/>
</dbReference>
<dbReference type="CDD" id="cd00130">
    <property type="entry name" value="PAS"/>
    <property type="match status" value="1"/>
</dbReference>
<dbReference type="InterPro" id="IPR013656">
    <property type="entry name" value="PAS_4"/>
</dbReference>
<keyword evidence="3" id="KW-0805">Transcription regulation</keyword>
<evidence type="ECO:0000313" key="7">
    <source>
        <dbReference type="Proteomes" id="UP000468638"/>
    </source>
</evidence>
<evidence type="ECO:0000256" key="1">
    <source>
        <dbReference type="ARBA" id="ARBA00022741"/>
    </source>
</evidence>
<dbReference type="InterPro" id="IPR003593">
    <property type="entry name" value="AAA+_ATPase"/>
</dbReference>
<dbReference type="AlphaFoldDB" id="A0A6I4ZXJ7"/>
<dbReference type="OrthoDB" id="9771372at2"/>
<evidence type="ECO:0000313" key="6">
    <source>
        <dbReference type="EMBL" id="MYL33844.1"/>
    </source>
</evidence>
<dbReference type="InterPro" id="IPR000014">
    <property type="entry name" value="PAS"/>
</dbReference>
<dbReference type="InterPro" id="IPR002197">
    <property type="entry name" value="HTH_Fis"/>
</dbReference>
<evidence type="ECO:0000259" key="5">
    <source>
        <dbReference type="PROSITE" id="PS50045"/>
    </source>
</evidence>
<dbReference type="InterPro" id="IPR009057">
    <property type="entry name" value="Homeodomain-like_sf"/>
</dbReference>
<dbReference type="Pfam" id="PF25601">
    <property type="entry name" value="AAA_lid_14"/>
    <property type="match status" value="1"/>
</dbReference>
<organism evidence="6 7">
    <name type="scientific">Pontibacillus yanchengensis</name>
    <dbReference type="NCBI Taxonomy" id="462910"/>
    <lineage>
        <taxon>Bacteria</taxon>
        <taxon>Bacillati</taxon>
        <taxon>Bacillota</taxon>
        <taxon>Bacilli</taxon>
        <taxon>Bacillales</taxon>
        <taxon>Bacillaceae</taxon>
        <taxon>Pontibacillus</taxon>
    </lineage>
</organism>
<dbReference type="InterPro" id="IPR025944">
    <property type="entry name" value="Sigma_54_int_dom_CS"/>
</dbReference>
<evidence type="ECO:0000256" key="2">
    <source>
        <dbReference type="ARBA" id="ARBA00022840"/>
    </source>
</evidence>
<dbReference type="NCBIfam" id="TIGR00229">
    <property type="entry name" value="sensory_box"/>
    <property type="match status" value="1"/>
</dbReference>
<comment type="caution">
    <text evidence="6">The sequence shown here is derived from an EMBL/GenBank/DDBJ whole genome shotgun (WGS) entry which is preliminary data.</text>
</comment>
<dbReference type="SUPFAM" id="SSF55785">
    <property type="entry name" value="PYP-like sensor domain (PAS domain)"/>
    <property type="match status" value="1"/>
</dbReference>
<evidence type="ECO:0000256" key="3">
    <source>
        <dbReference type="ARBA" id="ARBA00023015"/>
    </source>
</evidence>
<dbReference type="PROSITE" id="PS00675">
    <property type="entry name" value="SIGMA54_INTERACT_1"/>
    <property type="match status" value="1"/>
</dbReference>
<evidence type="ECO:0000256" key="4">
    <source>
        <dbReference type="ARBA" id="ARBA00023163"/>
    </source>
</evidence>
<dbReference type="FunFam" id="3.40.50.300:FF:000006">
    <property type="entry name" value="DNA-binding transcriptional regulator NtrC"/>
    <property type="match status" value="1"/>
</dbReference>
<dbReference type="RefSeq" id="WP_160909560.1">
    <property type="nucleotide sequence ID" value="NZ_WMEQ01000006.1"/>
</dbReference>
<dbReference type="InterPro" id="IPR027417">
    <property type="entry name" value="P-loop_NTPase"/>
</dbReference>
<feature type="domain" description="Sigma-54 factor interaction" evidence="5">
    <location>
        <begin position="152"/>
        <end position="380"/>
    </location>
</feature>
<reference evidence="6 7" key="1">
    <citation type="submission" date="2019-11" db="EMBL/GenBank/DDBJ databases">
        <title>Genome sequences of 17 halophilic strains isolated from different environments.</title>
        <authorList>
            <person name="Furrow R.E."/>
        </authorList>
    </citation>
    <scope>NUCLEOTIDE SEQUENCE [LARGE SCALE GENOMIC DNA]</scope>
    <source>
        <strain evidence="6 7">22514_16_FS</strain>
    </source>
</reference>
<dbReference type="InterPro" id="IPR035965">
    <property type="entry name" value="PAS-like_dom_sf"/>
</dbReference>
<dbReference type="PRINTS" id="PR01590">
    <property type="entry name" value="HTHFIS"/>
</dbReference>
<dbReference type="SMART" id="SM00382">
    <property type="entry name" value="AAA"/>
    <property type="match status" value="1"/>
</dbReference>
<dbReference type="PANTHER" id="PTHR32071">
    <property type="entry name" value="TRANSCRIPTIONAL REGULATORY PROTEIN"/>
    <property type="match status" value="1"/>
</dbReference>
<dbReference type="Gene3D" id="3.30.450.20">
    <property type="entry name" value="PAS domain"/>
    <property type="match status" value="1"/>
</dbReference>
<dbReference type="CDD" id="cd00009">
    <property type="entry name" value="AAA"/>
    <property type="match status" value="1"/>
</dbReference>
<dbReference type="Pfam" id="PF00158">
    <property type="entry name" value="Sigma54_activat"/>
    <property type="match status" value="1"/>
</dbReference>
<dbReference type="PANTHER" id="PTHR32071:SF74">
    <property type="entry name" value="TRANSCRIPTIONAL ACTIVATOR ROCR"/>
    <property type="match status" value="1"/>
</dbReference>
<dbReference type="Gene3D" id="1.10.10.60">
    <property type="entry name" value="Homeodomain-like"/>
    <property type="match status" value="1"/>
</dbReference>
<name>A0A6I4ZXJ7_9BACI</name>
<dbReference type="SUPFAM" id="SSF46689">
    <property type="entry name" value="Homeodomain-like"/>
    <property type="match status" value="1"/>
</dbReference>
<dbReference type="PROSITE" id="PS00688">
    <property type="entry name" value="SIGMA54_INTERACT_3"/>
    <property type="match status" value="1"/>
</dbReference>
<dbReference type="InterPro" id="IPR002078">
    <property type="entry name" value="Sigma_54_int"/>
</dbReference>